<evidence type="ECO:0000256" key="15">
    <source>
        <dbReference type="ARBA" id="ARBA00093425"/>
    </source>
</evidence>
<dbReference type="EMBL" id="BMAO01006660">
    <property type="protein sequence ID" value="GFR10288.1"/>
    <property type="molecule type" value="Genomic_DNA"/>
</dbReference>
<comment type="caution">
    <text evidence="18">The sequence shown here is derived from an EMBL/GenBank/DDBJ whole genome shotgun (WGS) entry which is preliminary data.</text>
</comment>
<evidence type="ECO:0000256" key="11">
    <source>
        <dbReference type="ARBA" id="ARBA00022840"/>
    </source>
</evidence>
<dbReference type="AlphaFoldDB" id="A0A8X6GSH3"/>
<feature type="domain" description="Cytidyltransferase-like" evidence="17">
    <location>
        <begin position="2"/>
        <end position="205"/>
    </location>
</feature>
<evidence type="ECO:0000256" key="14">
    <source>
        <dbReference type="ARBA" id="ARBA00048721"/>
    </source>
</evidence>
<dbReference type="GO" id="GO:0009435">
    <property type="term" value="P:NAD+ biosynthetic process"/>
    <property type="evidence" value="ECO:0007669"/>
    <property type="project" value="InterPro"/>
</dbReference>
<evidence type="ECO:0000256" key="1">
    <source>
        <dbReference type="ARBA" id="ARBA00001946"/>
    </source>
</evidence>
<comment type="function">
    <text evidence="15">Catalyzes the formation of NAD(+) from nicotinamide mononucleotide (NMN) and ATP. Can also use the deamidated form; nicotinic acid mononucleotide (NaMN) as substrate with the same efficiency. Can use triazofurin monophosphate (TrMP) as substrate. Can also use GTP and ITP as nucleotide donors. Also catalyzes the reverse reaction, i.e. the pyrophosphorolytic cleavage of NAD(+). For the pyrophosphorolytic activity, can use NAD(+), NADH, NaAD, nicotinic acid adenine dinucleotide phosphate (NHD), nicotinamide guanine dinucleotide (NGD) as substrates. Fails to cleave phosphorylated dinucleotides NADP(+), NADPH and NaADP(+). Protects against axonal degeneration following injury. May be involved in the maintenance of axonal integrity. Also functions as a stress-response chaperone protein that prevents toxic aggregation of proteins; this function may be independent of its NAD(+) synthesis activity.</text>
</comment>
<evidence type="ECO:0000256" key="8">
    <source>
        <dbReference type="ARBA" id="ARBA00022679"/>
    </source>
</evidence>
<dbReference type="CDD" id="cd09286">
    <property type="entry name" value="NMNAT_Eukarya"/>
    <property type="match status" value="1"/>
</dbReference>
<accession>A0A8X6GSH3</accession>
<comment type="catalytic activity">
    <reaction evidence="16">
        <text>beta-nicotinamide D-ribonucleotide + ATP + H(+) = diphosphate + NAD(+)</text>
        <dbReference type="Rhea" id="RHEA:21360"/>
        <dbReference type="ChEBI" id="CHEBI:14649"/>
        <dbReference type="ChEBI" id="CHEBI:15378"/>
        <dbReference type="ChEBI" id="CHEBI:30616"/>
        <dbReference type="ChEBI" id="CHEBI:33019"/>
        <dbReference type="ChEBI" id="CHEBI:57540"/>
        <dbReference type="EC" id="2.7.7.1"/>
    </reaction>
</comment>
<dbReference type="GO" id="GO:0005759">
    <property type="term" value="C:mitochondrial matrix"/>
    <property type="evidence" value="ECO:0007669"/>
    <property type="project" value="UniProtKB-ARBA"/>
</dbReference>
<evidence type="ECO:0000313" key="19">
    <source>
        <dbReference type="Proteomes" id="UP000887116"/>
    </source>
</evidence>
<dbReference type="Pfam" id="PF01467">
    <property type="entry name" value="CTP_transf_like"/>
    <property type="match status" value="1"/>
</dbReference>
<keyword evidence="10 16" id="KW-0547">Nucleotide-binding</keyword>
<dbReference type="Gene3D" id="3.40.50.620">
    <property type="entry name" value="HUPs"/>
    <property type="match status" value="1"/>
</dbReference>
<dbReference type="InterPro" id="IPR005248">
    <property type="entry name" value="NadD/NMNAT"/>
</dbReference>
<comment type="similarity">
    <text evidence="5 16">Belongs to the eukaryotic NMN adenylyltransferase family.</text>
</comment>
<reference evidence="18" key="1">
    <citation type="submission" date="2020-07" db="EMBL/GenBank/DDBJ databases">
        <title>Multicomponent nature underlies the extraordinary mechanical properties of spider dragline silk.</title>
        <authorList>
            <person name="Kono N."/>
            <person name="Nakamura H."/>
            <person name="Mori M."/>
            <person name="Yoshida Y."/>
            <person name="Ohtoshi R."/>
            <person name="Malay A.D."/>
            <person name="Moran D.A.P."/>
            <person name="Tomita M."/>
            <person name="Numata K."/>
            <person name="Arakawa K."/>
        </authorList>
    </citation>
    <scope>NUCLEOTIDE SEQUENCE</scope>
</reference>
<evidence type="ECO:0000256" key="7">
    <source>
        <dbReference type="ARBA" id="ARBA00022642"/>
    </source>
</evidence>
<dbReference type="EC" id="2.7.7.1" evidence="16"/>
<comment type="cofactor">
    <cofactor evidence="1">
        <name>Mg(2+)</name>
        <dbReference type="ChEBI" id="CHEBI:18420"/>
    </cofactor>
</comment>
<gene>
    <name evidence="18" type="primary">NMNAT1</name>
    <name evidence="18" type="ORF">TNCT_140801</name>
</gene>
<organism evidence="18 19">
    <name type="scientific">Trichonephila clavata</name>
    <name type="common">Joro spider</name>
    <name type="synonym">Nephila clavata</name>
    <dbReference type="NCBI Taxonomy" id="2740835"/>
    <lineage>
        <taxon>Eukaryota</taxon>
        <taxon>Metazoa</taxon>
        <taxon>Ecdysozoa</taxon>
        <taxon>Arthropoda</taxon>
        <taxon>Chelicerata</taxon>
        <taxon>Arachnida</taxon>
        <taxon>Araneae</taxon>
        <taxon>Araneomorphae</taxon>
        <taxon>Entelegynae</taxon>
        <taxon>Araneoidea</taxon>
        <taxon>Nephilidae</taxon>
        <taxon>Trichonephila</taxon>
    </lineage>
</organism>
<evidence type="ECO:0000256" key="6">
    <source>
        <dbReference type="ARBA" id="ARBA00011881"/>
    </source>
</evidence>
<evidence type="ECO:0000256" key="5">
    <source>
        <dbReference type="ARBA" id="ARBA00007064"/>
    </source>
</evidence>
<dbReference type="GO" id="GO:0004515">
    <property type="term" value="F:nicotinate-nucleotide adenylyltransferase activity"/>
    <property type="evidence" value="ECO:0007669"/>
    <property type="project" value="UniProtKB-EC"/>
</dbReference>
<dbReference type="InterPro" id="IPR004821">
    <property type="entry name" value="Cyt_trans-like"/>
</dbReference>
<proteinExistence type="inferred from homology"/>
<evidence type="ECO:0000256" key="13">
    <source>
        <dbReference type="ARBA" id="ARBA00023128"/>
    </source>
</evidence>
<dbReference type="InterPro" id="IPR014729">
    <property type="entry name" value="Rossmann-like_a/b/a_fold"/>
</dbReference>
<comment type="subunit">
    <text evidence="6">Homotetramer.</text>
</comment>
<evidence type="ECO:0000256" key="10">
    <source>
        <dbReference type="ARBA" id="ARBA00022741"/>
    </source>
</evidence>
<name>A0A8X6GSH3_TRICU</name>
<dbReference type="FunFam" id="3.40.50.620:FF:000221">
    <property type="entry name" value="Nicotinamide/nicotinic acid mononucleotide adenylyltransferase 3"/>
    <property type="match status" value="1"/>
</dbReference>
<comment type="pathway">
    <text evidence="3 16">Cofactor biosynthesis; NAD(+) biosynthesis; NAD(+) from nicotinamide D-ribonucleotide: step 1/1.</text>
</comment>
<dbReference type="SUPFAM" id="SSF52374">
    <property type="entry name" value="Nucleotidylyl transferase"/>
    <property type="match status" value="1"/>
</dbReference>
<protein>
    <recommendedName>
        <fullName evidence="16">Nicotinamide-nucleotide adenylyltransferase</fullName>
        <ecNumber evidence="16">2.7.7.1</ecNumber>
        <ecNumber evidence="16">2.7.7.18</ecNumber>
    </recommendedName>
</protein>
<evidence type="ECO:0000256" key="4">
    <source>
        <dbReference type="ARBA" id="ARBA00005019"/>
    </source>
</evidence>
<dbReference type="PANTHER" id="PTHR12039">
    <property type="entry name" value="NICOTINAMIDE MONONUCLEOTIDE ADENYLYLTRANSFERASE"/>
    <property type="match status" value="1"/>
</dbReference>
<evidence type="ECO:0000313" key="18">
    <source>
        <dbReference type="EMBL" id="GFR10288.1"/>
    </source>
</evidence>
<dbReference type="PANTHER" id="PTHR12039:SF0">
    <property type="entry name" value="NICOTINAMIDE-NUCLEOTIDE ADENYLYLTRANSFERASE"/>
    <property type="match status" value="1"/>
</dbReference>
<comment type="pathway">
    <text evidence="4">Cofactor biosynthesis; NAD(+) biosynthesis; deamido-NAD(+) from nicotinate D-ribonucleotide: step 1/1.</text>
</comment>
<dbReference type="OrthoDB" id="422187at2759"/>
<keyword evidence="11 16" id="KW-0067">ATP-binding</keyword>
<keyword evidence="12 16" id="KW-0520">NAD</keyword>
<evidence type="ECO:0000256" key="9">
    <source>
        <dbReference type="ARBA" id="ARBA00022695"/>
    </source>
</evidence>
<keyword evidence="8 16" id="KW-0808">Transferase</keyword>
<keyword evidence="7 16" id="KW-0662">Pyridine nucleotide biosynthesis</keyword>
<comment type="catalytic activity">
    <reaction evidence="14 16">
        <text>nicotinate beta-D-ribonucleotide + ATP + H(+) = deamido-NAD(+) + diphosphate</text>
        <dbReference type="Rhea" id="RHEA:22860"/>
        <dbReference type="ChEBI" id="CHEBI:15378"/>
        <dbReference type="ChEBI" id="CHEBI:30616"/>
        <dbReference type="ChEBI" id="CHEBI:33019"/>
        <dbReference type="ChEBI" id="CHEBI:57502"/>
        <dbReference type="ChEBI" id="CHEBI:58437"/>
        <dbReference type="EC" id="2.7.7.18"/>
    </reaction>
</comment>
<dbReference type="GO" id="GO:0000309">
    <property type="term" value="F:nicotinamide-nucleotide adenylyltransferase activity"/>
    <property type="evidence" value="ECO:0007669"/>
    <property type="project" value="UniProtKB-EC"/>
</dbReference>
<dbReference type="NCBIfam" id="TIGR00482">
    <property type="entry name" value="nicotinate (nicotinamide) nucleotide adenylyltransferase"/>
    <property type="match status" value="1"/>
</dbReference>
<comment type="subcellular location">
    <subcellularLocation>
        <location evidence="2">Mitochondrion</location>
    </subcellularLocation>
</comment>
<evidence type="ECO:0000256" key="12">
    <source>
        <dbReference type="ARBA" id="ARBA00023027"/>
    </source>
</evidence>
<dbReference type="InterPro" id="IPR051182">
    <property type="entry name" value="Euk_NMN_adenylyltrnsfrase"/>
</dbReference>
<keyword evidence="13" id="KW-0496">Mitochondrion</keyword>
<evidence type="ECO:0000256" key="16">
    <source>
        <dbReference type="RuleBase" id="RU362021"/>
    </source>
</evidence>
<evidence type="ECO:0000256" key="3">
    <source>
        <dbReference type="ARBA" id="ARBA00004658"/>
    </source>
</evidence>
<evidence type="ECO:0000256" key="2">
    <source>
        <dbReference type="ARBA" id="ARBA00004173"/>
    </source>
</evidence>
<keyword evidence="9 16" id="KW-0548">Nucleotidyltransferase</keyword>
<evidence type="ECO:0000259" key="17">
    <source>
        <dbReference type="Pfam" id="PF01467"/>
    </source>
</evidence>
<dbReference type="GO" id="GO:0005524">
    <property type="term" value="F:ATP binding"/>
    <property type="evidence" value="ECO:0007669"/>
    <property type="project" value="UniProtKB-KW"/>
</dbReference>
<keyword evidence="19" id="KW-1185">Reference proteome</keyword>
<dbReference type="EC" id="2.7.7.18" evidence="16"/>
<dbReference type="Proteomes" id="UP000887116">
    <property type="component" value="Unassembled WGS sequence"/>
</dbReference>
<dbReference type="InterPro" id="IPR045094">
    <property type="entry name" value="NMNAT_euk"/>
</dbReference>
<sequence>MHLRLFELARDFLHNTGKYQVVGGIISPVNDAYKKKDLISAKHRCEMVDLALQCNDWVKLDCWESDQETWTPTVQVLEYHQNILNSITNSNNSQMSASKKQKLDVENMNTVNNNEQTKNWDLSQPVHLMLLCGADLLESFNVPDLWATSDITRIVGKFGLVVVTRSGSNPERFIYESDILSRFQNNIHIVTEWIPNEISSTNIRRALRRGNSVKYLIPDAVLQYIKEHDLYLSNKT</sequence>